<sequence length="352" mass="39343">MKKLILTAALITATVSSASAQVLQNMQSAAALDLVAPLNFEDSAENKLDIRAAELMFFGPLDPTFDAYLNFAAHNEEGEFVAEVHEAYVGSSKVIPNSRFRVGKFFLGVGRLNQFHQHDWAFVSAPRVQAEFFDEEGVADTGAEFSTLLPTDSYWDITMGVTNGYTYGHSHDAGEKPQVPTHYIHPVNFVDFGEAGALQWGMNYLGRTDAAETKTQLYGLDFVFKKMEGKTLTFLLQSEIWYRNLSAPGADTQEDIGAYFYPQMSLSERLFLGLRVDLFSDLSRSFISDGSRQKNLDYGFVPTLTFKNSEFSLLRVAYTYDNQTYQGESDTISQKIELQWVAILGAHPAHSF</sequence>
<keyword evidence="1" id="KW-0732">Signal</keyword>
<dbReference type="EMBL" id="CP002930">
    <property type="protein sequence ID" value="AFY02965.1"/>
    <property type="molecule type" value="Genomic_DNA"/>
</dbReference>
<dbReference type="RefSeq" id="WP_015092376.1">
    <property type="nucleotide sequence ID" value="NC_019567.1"/>
</dbReference>
<name>K7Z1P2_BDEBC</name>
<organism evidence="2 3">
    <name type="scientific">Bdellovibrio bacteriovorus str. Tiberius</name>
    <dbReference type="NCBI Taxonomy" id="1069642"/>
    <lineage>
        <taxon>Bacteria</taxon>
        <taxon>Pseudomonadati</taxon>
        <taxon>Bdellovibrionota</taxon>
        <taxon>Bdellovibrionia</taxon>
        <taxon>Bdellovibrionales</taxon>
        <taxon>Pseudobdellovibrionaceae</taxon>
        <taxon>Bdellovibrio</taxon>
    </lineage>
</organism>
<evidence type="ECO:0008006" key="4">
    <source>
        <dbReference type="Google" id="ProtNLM"/>
    </source>
</evidence>
<dbReference type="KEGG" id="bbat:Bdt_3290"/>
<dbReference type="Gene3D" id="2.40.160.10">
    <property type="entry name" value="Porin"/>
    <property type="match status" value="1"/>
</dbReference>
<evidence type="ECO:0000313" key="3">
    <source>
        <dbReference type="Proteomes" id="UP000010074"/>
    </source>
</evidence>
<proteinExistence type="predicted"/>
<reference evidence="2 3" key="1">
    <citation type="journal article" date="2012" name="BMC Genomics">
        <title>Genome analysis of a simultaneously predatory and prey-independent, novel Bdellovibrio bacteriovorus from the River Tiber, supports in silico predictions of both ancient and recent lateral gene transfer from diverse bacteria.</title>
        <authorList>
            <person name="Hobley L."/>
            <person name="Lerner T.R."/>
            <person name="Williams L.E."/>
            <person name="Lambert C."/>
            <person name="Till R."/>
            <person name="Milner D.S."/>
            <person name="Basford S.M."/>
            <person name="Capeness M.J."/>
            <person name="Fenton A.K."/>
            <person name="Atterbury R.J."/>
            <person name="Harris M.A."/>
            <person name="Sockett R.E."/>
        </authorList>
    </citation>
    <scope>NUCLEOTIDE SEQUENCE [LARGE SCALE GENOMIC DNA]</scope>
    <source>
        <strain evidence="2 3">Tiberius</strain>
    </source>
</reference>
<evidence type="ECO:0000256" key="1">
    <source>
        <dbReference type="SAM" id="SignalP"/>
    </source>
</evidence>
<dbReference type="PATRIC" id="fig|1069642.3.peg.3256"/>
<dbReference type="AlphaFoldDB" id="K7Z1P2"/>
<dbReference type="Pfam" id="PF07642">
    <property type="entry name" value="BBP2"/>
    <property type="match status" value="1"/>
</dbReference>
<dbReference type="InterPro" id="IPR011486">
    <property type="entry name" value="BBP2"/>
</dbReference>
<dbReference type="Proteomes" id="UP000010074">
    <property type="component" value="Chromosome"/>
</dbReference>
<evidence type="ECO:0000313" key="2">
    <source>
        <dbReference type="EMBL" id="AFY02965.1"/>
    </source>
</evidence>
<gene>
    <name evidence="2" type="ORF">Bdt_3290</name>
</gene>
<accession>K7Z1P2</accession>
<feature type="signal peptide" evidence="1">
    <location>
        <begin position="1"/>
        <end position="20"/>
    </location>
</feature>
<protein>
    <recommendedName>
        <fullName evidence="4">Zinc-regulated TonB-dependent outer membrane receptor</fullName>
    </recommendedName>
</protein>
<dbReference type="HOGENOM" id="CLU_751837_0_0_7"/>
<feature type="chain" id="PRO_5003914068" description="Zinc-regulated TonB-dependent outer membrane receptor" evidence="1">
    <location>
        <begin position="21"/>
        <end position="352"/>
    </location>
</feature>
<dbReference type="InterPro" id="IPR023614">
    <property type="entry name" value="Porin_dom_sf"/>
</dbReference>
<dbReference type="STRING" id="1069642.Bdt_3290"/>
<dbReference type="OrthoDB" id="5289928at2"/>